<dbReference type="AlphaFoldDB" id="A0A064CN64"/>
<reference evidence="2" key="1">
    <citation type="submission" date="2014-05" db="EMBL/GenBank/DDBJ databases">
        <title>Genome sequence of Mycobacterium aromaticivorans strain JS19b1T (= DSM 45407T).</title>
        <authorList>
            <person name="Kwak Y."/>
            <person name="Park G.-S."/>
            <person name="Li Q.X."/>
            <person name="Lee S.-E."/>
            <person name="Shin J.-H."/>
        </authorList>
    </citation>
    <scope>NUCLEOTIDE SEQUENCE [LARGE SCALE GENOMIC DNA]</scope>
    <source>
        <strain evidence="2">JS19b1</strain>
    </source>
</reference>
<dbReference type="OrthoDB" id="9797653at2"/>
<dbReference type="SUPFAM" id="SSF89796">
    <property type="entry name" value="CoA-transferase family III (CaiB/BaiF)"/>
    <property type="match status" value="1"/>
</dbReference>
<evidence type="ECO:0000256" key="1">
    <source>
        <dbReference type="ARBA" id="ARBA00022679"/>
    </source>
</evidence>
<name>A0A064CN64_9MYCO</name>
<gene>
    <name evidence="2" type="ORF">Y900_024550</name>
</gene>
<dbReference type="InterPro" id="IPR044855">
    <property type="entry name" value="CoA-Trfase_III_dom3_sf"/>
</dbReference>
<dbReference type="InterPro" id="IPR023606">
    <property type="entry name" value="CoA-Trfase_III_dom_1_sf"/>
</dbReference>
<dbReference type="Pfam" id="PF02515">
    <property type="entry name" value="CoA_transf_3"/>
    <property type="match status" value="1"/>
</dbReference>
<organism evidence="2 3">
    <name type="scientific">Mycolicibacterium aromaticivorans JS19b1 = JCM 16368</name>
    <dbReference type="NCBI Taxonomy" id="1440774"/>
    <lineage>
        <taxon>Bacteria</taxon>
        <taxon>Bacillati</taxon>
        <taxon>Actinomycetota</taxon>
        <taxon>Actinomycetes</taxon>
        <taxon>Mycobacteriales</taxon>
        <taxon>Mycobacteriaceae</taxon>
        <taxon>Mycolicibacterium</taxon>
    </lineage>
</organism>
<dbReference type="Gene3D" id="3.40.50.10540">
    <property type="entry name" value="Crotonobetainyl-coa:carnitine coa-transferase, domain 1"/>
    <property type="match status" value="1"/>
</dbReference>
<dbReference type="Proteomes" id="UP000022835">
    <property type="component" value="Unassembled WGS sequence"/>
</dbReference>
<dbReference type="Gene3D" id="3.30.1540.10">
    <property type="entry name" value="formyl-coa transferase, domain 3"/>
    <property type="match status" value="1"/>
</dbReference>
<sequence length="397" mass="42275">MEHTGPLRGIRVLELSLALTGPYIGALFADQGADVVKVERPDIGDILRWIGPSVNGLSAVFRVCNRGKKSIAVDVRTDTGRQIALELAAQADVVIQNFRPGVADRLGVGYDDVVAINSEVVYVSLTGFGEIGPYRDRSAYDTVIQAYGGVASSQAAPDVGEPIFLQQVLADKVTALYASQAVTAALFARATGRGGQHVHVSMVDAVVSFLWTDAAGNEVLLDSDNSQPSSFTSGFKPFRFIDGWGVVTPISDSDFTGMCRALDAPGADDPRLQTAELRNQHRPLMAEVMAACYAGAEKLTVDQATERFEAADVPYAMIVPPEELPDDPHAIAMGLFEERDDPVVGRVRIPRHPALFDGTPARLAGPAPKLGEHTEEILAQVGRVGQGSGLRDSGVIA</sequence>
<dbReference type="eggNOG" id="COG1804">
    <property type="taxonomic scope" value="Bacteria"/>
</dbReference>
<comment type="caution">
    <text evidence="2">The sequence shown here is derived from an EMBL/GenBank/DDBJ whole genome shotgun (WGS) entry which is preliminary data.</text>
</comment>
<dbReference type="InterPro" id="IPR050483">
    <property type="entry name" value="CoA-transferase_III_domain"/>
</dbReference>
<dbReference type="GO" id="GO:0008410">
    <property type="term" value="F:CoA-transferase activity"/>
    <property type="evidence" value="ECO:0007669"/>
    <property type="project" value="TreeGrafter"/>
</dbReference>
<evidence type="ECO:0000313" key="2">
    <source>
        <dbReference type="EMBL" id="KDF02010.1"/>
    </source>
</evidence>
<dbReference type="RefSeq" id="WP_036344840.1">
    <property type="nucleotide sequence ID" value="NZ_JALN02000001.1"/>
</dbReference>
<evidence type="ECO:0000313" key="3">
    <source>
        <dbReference type="Proteomes" id="UP000022835"/>
    </source>
</evidence>
<dbReference type="PANTHER" id="PTHR48207:SF3">
    <property type="entry name" value="SUCCINATE--HYDROXYMETHYLGLUTARATE COA-TRANSFERASE"/>
    <property type="match status" value="1"/>
</dbReference>
<proteinExistence type="predicted"/>
<dbReference type="STRING" id="1440774.Y900_024550"/>
<keyword evidence="3" id="KW-1185">Reference proteome</keyword>
<keyword evidence="1 2" id="KW-0808">Transferase</keyword>
<accession>A0A064CN64</accession>
<dbReference type="PANTHER" id="PTHR48207">
    <property type="entry name" value="SUCCINATE--HYDROXYMETHYLGLUTARATE COA-TRANSFERASE"/>
    <property type="match status" value="1"/>
</dbReference>
<protein>
    <submittedName>
        <fullName evidence="2">Formyl-CoA transferase</fullName>
    </submittedName>
</protein>
<dbReference type="EMBL" id="JALN02000001">
    <property type="protein sequence ID" value="KDF02010.1"/>
    <property type="molecule type" value="Genomic_DNA"/>
</dbReference>
<dbReference type="InterPro" id="IPR003673">
    <property type="entry name" value="CoA-Trfase_fam_III"/>
</dbReference>